<dbReference type="STRING" id="1616788.AR543_01920"/>
<evidence type="ECO:0000313" key="2">
    <source>
        <dbReference type="Proteomes" id="UP000078148"/>
    </source>
</evidence>
<reference evidence="1 2" key="2">
    <citation type="journal article" date="2016" name="Int. J. Syst. Evol. Microbiol.">
        <title>Paenibacillus bovis sp. nov., isolated from raw yak (Bos grunniens) milk.</title>
        <authorList>
            <person name="Gao C."/>
            <person name="Han J."/>
            <person name="Liu Z."/>
            <person name="Xu X."/>
            <person name="Hang F."/>
            <person name="Wu Z."/>
        </authorList>
    </citation>
    <scope>NUCLEOTIDE SEQUENCE [LARGE SCALE GENOMIC DNA]</scope>
    <source>
        <strain evidence="1 2">BD3526</strain>
    </source>
</reference>
<accession>A0A172ZLQ8</accession>
<dbReference type="KEGG" id="pbv:AR543_01920"/>
<name>A0A172ZLQ8_9BACL</name>
<reference evidence="2" key="1">
    <citation type="submission" date="2015-10" db="EMBL/GenBank/DDBJ databases">
        <title>Genome of Paenibacillus bovis sp. nov.</title>
        <authorList>
            <person name="Wu Z."/>
            <person name="Gao C."/>
            <person name="Liu Z."/>
            <person name="Zheng H."/>
        </authorList>
    </citation>
    <scope>NUCLEOTIDE SEQUENCE [LARGE SCALE GENOMIC DNA]</scope>
    <source>
        <strain evidence="2">BD3526</strain>
    </source>
</reference>
<evidence type="ECO:0000313" key="1">
    <source>
        <dbReference type="EMBL" id="ANF98584.1"/>
    </source>
</evidence>
<dbReference type="Proteomes" id="UP000078148">
    <property type="component" value="Chromosome"/>
</dbReference>
<dbReference type="AlphaFoldDB" id="A0A172ZLQ8"/>
<proteinExistence type="predicted"/>
<dbReference type="EMBL" id="CP013023">
    <property type="protein sequence ID" value="ANF98584.1"/>
    <property type="molecule type" value="Genomic_DNA"/>
</dbReference>
<keyword evidence="2" id="KW-1185">Reference proteome</keyword>
<gene>
    <name evidence="1" type="ORF">AR543_01920</name>
</gene>
<sequence>MLSQDHRIPSYAYPAISRTEGLKQLEQAREKDQSLLQFYVENSQDYLDWMDRPICMVSDQMKSLMAVYENEIKWITAILADIQQMTQKIYWIPEFPQLSALSKQSIWAKNGTLQKIILDEDVVEEYKIFRLADSATHELIVDLDVAECLLKFNLKGFYLTEVSTVCKMEQEIILE</sequence>
<organism evidence="1 2">
    <name type="scientific">Paenibacillus bovis</name>
    <dbReference type="NCBI Taxonomy" id="1616788"/>
    <lineage>
        <taxon>Bacteria</taxon>
        <taxon>Bacillati</taxon>
        <taxon>Bacillota</taxon>
        <taxon>Bacilli</taxon>
        <taxon>Bacillales</taxon>
        <taxon>Paenibacillaceae</taxon>
        <taxon>Paenibacillus</taxon>
    </lineage>
</organism>
<protein>
    <submittedName>
        <fullName evidence="1">Uncharacterized protein</fullName>
    </submittedName>
</protein>